<protein>
    <recommendedName>
        <fullName evidence="1">Endonuclease GajA/Old nuclease/RecF-like AAA domain-containing protein</fullName>
    </recommendedName>
</protein>
<dbReference type="EMBL" id="CP010992">
    <property type="protein sequence ID" value="AMO20185.2"/>
    <property type="molecule type" value="Genomic_DNA"/>
</dbReference>
<dbReference type="RefSeq" id="WP_138425271.1">
    <property type="nucleotide sequence ID" value="NZ_CP010992.1"/>
</dbReference>
<dbReference type="Pfam" id="PF13175">
    <property type="entry name" value="AAA_15"/>
    <property type="match status" value="1"/>
</dbReference>
<sequence>MSNNHLTYFKVENFKKFDSLEVKNIGQFNLIVGDNNVGKTCFLEALIINDRFKTTISYFSQLLVKRNLKTESFFSYKGLNIDENFKNNEIALYQRDLNTPIKFSINETRIEIQNLKEKIKESNNVEINKFVEEVDLFSYGEIIPNSSNWIVFKLNDEIKFLADITSEYYSDFLTDKKTVPAVMLSEKVENYLTETYSFIYGKLNYGEKVSEVLNLIFPDVKVIDLRIFDNIGPFNRSDLLIKTVNKNEYHSIREYGEGFIRCLHFIFLILANKSTRICIDEIDTGIHHTKLKKNWEIIFKLCKELDVQLFATTHSKECIEAFIGASNEVERDIIRLIELKDYKSKIYANTLNYESIITSLGSDVELRGGDIF</sequence>
<feature type="domain" description="Endonuclease GajA/Old nuclease/RecF-like AAA" evidence="1">
    <location>
        <begin position="8"/>
        <end position="319"/>
    </location>
</feature>
<dbReference type="InterPro" id="IPR027417">
    <property type="entry name" value="P-loop_NTPase"/>
</dbReference>
<dbReference type="PANTHER" id="PTHR43581">
    <property type="entry name" value="ATP/GTP PHOSPHATASE"/>
    <property type="match status" value="1"/>
</dbReference>
<dbReference type="SUPFAM" id="SSF52540">
    <property type="entry name" value="P-loop containing nucleoside triphosphate hydrolases"/>
    <property type="match status" value="1"/>
</dbReference>
<gene>
    <name evidence="2" type="ORF">UN65_07395</name>
</gene>
<evidence type="ECO:0000259" key="1">
    <source>
        <dbReference type="Pfam" id="PF13175"/>
    </source>
</evidence>
<accession>A0AAI8CGA8</accession>
<dbReference type="Gene3D" id="3.40.50.300">
    <property type="entry name" value="P-loop containing nucleotide triphosphate hydrolases"/>
    <property type="match status" value="1"/>
</dbReference>
<dbReference type="PANTHER" id="PTHR43581:SF4">
    <property type="entry name" value="ATP_GTP PHOSPHATASE"/>
    <property type="match status" value="1"/>
</dbReference>
<name>A0AAI8CGA8_9FLAO</name>
<dbReference type="InterPro" id="IPR051396">
    <property type="entry name" value="Bact_Antivir_Def_Nuclease"/>
</dbReference>
<proteinExistence type="predicted"/>
<dbReference type="InterPro" id="IPR041685">
    <property type="entry name" value="AAA_GajA/Old/RecF-like"/>
</dbReference>
<dbReference type="AlphaFoldDB" id="A0AAI8CGA8"/>
<reference evidence="3" key="1">
    <citation type="submission" date="2016-03" db="EMBL/GenBank/DDBJ databases">
        <title>Flavobacterium columnare strain B185, complete genome.</title>
        <authorList>
            <person name="Sundberg L.-R."/>
            <person name="Papponen P."/>
            <person name="Laanto E."/>
        </authorList>
    </citation>
    <scope>NUCLEOTIDE SEQUENCE [LARGE SCALE GENOMIC DNA]</scope>
    <source>
        <strain evidence="3">B185</strain>
    </source>
</reference>
<dbReference type="Proteomes" id="UP000304840">
    <property type="component" value="Chromosome"/>
</dbReference>
<organism evidence="2 3">
    <name type="scientific">Flavobacterium columnare</name>
    <dbReference type="NCBI Taxonomy" id="996"/>
    <lineage>
        <taxon>Bacteria</taxon>
        <taxon>Pseudomonadati</taxon>
        <taxon>Bacteroidota</taxon>
        <taxon>Flavobacteriia</taxon>
        <taxon>Flavobacteriales</taxon>
        <taxon>Flavobacteriaceae</taxon>
        <taxon>Flavobacterium</taxon>
    </lineage>
</organism>
<evidence type="ECO:0000313" key="2">
    <source>
        <dbReference type="EMBL" id="AMO20185.2"/>
    </source>
</evidence>
<evidence type="ECO:0000313" key="3">
    <source>
        <dbReference type="Proteomes" id="UP000304840"/>
    </source>
</evidence>
<reference evidence="2 3" key="2">
    <citation type="submission" date="2019-05" db="EMBL/GenBank/DDBJ databases">
        <authorList>
            <person name="Ravantti J.J."/>
        </authorList>
    </citation>
    <scope>NUCLEOTIDE SEQUENCE [LARGE SCALE GENOMIC DNA]</scope>
    <source>
        <strain evidence="2 3">B185</strain>
    </source>
</reference>